<dbReference type="AlphaFoldDB" id="A0A8S0Z505"/>
<dbReference type="EMBL" id="CADEBD010000282">
    <property type="protein sequence ID" value="CAB3228214.1"/>
    <property type="molecule type" value="Genomic_DNA"/>
</dbReference>
<evidence type="ECO:0000313" key="3">
    <source>
        <dbReference type="EMBL" id="CAB3228214.1"/>
    </source>
</evidence>
<comment type="caution">
    <text evidence="2">The sequence shown here is derived from an EMBL/GenBank/DDBJ whole genome shotgun (WGS) entry which is preliminary data.</text>
</comment>
<reference evidence="4 5" key="1">
    <citation type="submission" date="2020-04" db="EMBL/GenBank/DDBJ databases">
        <authorList>
            <person name="Wallbank WR R."/>
            <person name="Pardo Diaz C."/>
            <person name="Kozak K."/>
            <person name="Martin S."/>
            <person name="Jiggins C."/>
            <person name="Moest M."/>
            <person name="Warren A I."/>
            <person name="Byers J.R.P. K."/>
            <person name="Montejo-Kovacevich G."/>
            <person name="Yen C E."/>
        </authorList>
    </citation>
    <scope>NUCLEOTIDE SEQUENCE [LARGE SCALE GENOMIC DNA]</scope>
</reference>
<name>A0A8S0Z505_ARCPL</name>
<evidence type="ECO:0000256" key="1">
    <source>
        <dbReference type="SAM" id="MobiDB-lite"/>
    </source>
</evidence>
<evidence type="ECO:0000313" key="5">
    <source>
        <dbReference type="Proteomes" id="UP000494256"/>
    </source>
</evidence>
<evidence type="ECO:0000313" key="2">
    <source>
        <dbReference type="EMBL" id="CAB3227914.1"/>
    </source>
</evidence>
<proteinExistence type="predicted"/>
<dbReference type="Proteomes" id="UP000494256">
    <property type="component" value="Unassembled WGS sequence"/>
</dbReference>
<accession>A0A8S0Z505</accession>
<organism evidence="2 4">
    <name type="scientific">Arctia plantaginis</name>
    <name type="common">Wood tiger moth</name>
    <name type="synonym">Phalaena plantaginis</name>
    <dbReference type="NCBI Taxonomy" id="874455"/>
    <lineage>
        <taxon>Eukaryota</taxon>
        <taxon>Metazoa</taxon>
        <taxon>Ecdysozoa</taxon>
        <taxon>Arthropoda</taxon>
        <taxon>Hexapoda</taxon>
        <taxon>Insecta</taxon>
        <taxon>Pterygota</taxon>
        <taxon>Neoptera</taxon>
        <taxon>Endopterygota</taxon>
        <taxon>Lepidoptera</taxon>
        <taxon>Glossata</taxon>
        <taxon>Ditrysia</taxon>
        <taxon>Noctuoidea</taxon>
        <taxon>Erebidae</taxon>
        <taxon>Arctiinae</taxon>
        <taxon>Arctia</taxon>
    </lineage>
</organism>
<dbReference type="OrthoDB" id="7416127at2759"/>
<keyword evidence="4" id="KW-1185">Reference proteome</keyword>
<dbReference type="Proteomes" id="UP000494106">
    <property type="component" value="Unassembled WGS sequence"/>
</dbReference>
<evidence type="ECO:0000313" key="4">
    <source>
        <dbReference type="Proteomes" id="UP000494106"/>
    </source>
</evidence>
<dbReference type="EMBL" id="CADEBC010000301">
    <property type="protein sequence ID" value="CAB3227914.1"/>
    <property type="molecule type" value="Genomic_DNA"/>
</dbReference>
<protein>
    <submittedName>
        <fullName evidence="2">Uncharacterized protein</fullName>
    </submittedName>
</protein>
<feature type="region of interest" description="Disordered" evidence="1">
    <location>
        <begin position="21"/>
        <end position="47"/>
    </location>
</feature>
<feature type="compositionally biased region" description="Basic residues" evidence="1">
    <location>
        <begin position="35"/>
        <end position="44"/>
    </location>
</feature>
<gene>
    <name evidence="3" type="ORF">APLA_LOCUS3437</name>
    <name evidence="2" type="ORF">APLA_LOCUS3468</name>
</gene>
<sequence length="303" mass="35657">MRQEYAYDKNPVEFDVASFVQPDEDTITDEETTRRRNQRRRRISKNNDYNSVFGLNMDEGNSGDVNQDYLSLGDPPAKLNPTLLDLGPTVLKDSLNIKKFKMNAMDESNAKYTRDNIKNQIVMPEPNPAHNPQKKCVFKSIKFPFFSHNKTESLKPKKNKKRRLFGFNSVKKSESEVLSGKDKMEINPINQFKIKRSYQVIVCPACKKKYISNLRYKKTPDKIIHNSRQFYQKQSDEQVTEDINRNTKYYYDDSEKVIKTDRSKRQDLDKYDKDRQLKLLDEIQRKVDSVNVTIPKFNRVSTQ</sequence>